<evidence type="ECO:0000313" key="2">
    <source>
        <dbReference type="EMBL" id="RLN09433.1"/>
    </source>
</evidence>
<feature type="compositionally biased region" description="Basic and acidic residues" evidence="1">
    <location>
        <begin position="187"/>
        <end position="199"/>
    </location>
</feature>
<proteinExistence type="predicted"/>
<dbReference type="AlphaFoldDB" id="A0A3L6RWG6"/>
<sequence>MWTDPAPTPAQAAGTGEASSDAYLVDFTEAASTKPAARNIIPTSVNSSNDPTQTGGSMVFNLLNEASNFHTNSKKNQLTNEWQSVTCFSILHDPLQANSRQPPGPLPDLFFVEQERDAMGPPRITTAMIRGGLRKTRVTRDGTRATTDGASGTRARGTTRRGRSRDIVDNTYGRANKTRGRCRKRTTRDYDSTREPVAE</sequence>
<comment type="caution">
    <text evidence="2">The sequence shown here is derived from an EMBL/GenBank/DDBJ whole genome shotgun (WGS) entry which is preliminary data.</text>
</comment>
<protein>
    <submittedName>
        <fullName evidence="2">Uncharacterized protein</fullName>
    </submittedName>
</protein>
<feature type="region of interest" description="Disordered" evidence="1">
    <location>
        <begin position="136"/>
        <end position="199"/>
    </location>
</feature>
<dbReference type="Proteomes" id="UP000275267">
    <property type="component" value="Unassembled WGS sequence"/>
</dbReference>
<dbReference type="EMBL" id="PQIB02000007">
    <property type="protein sequence ID" value="RLN09433.1"/>
    <property type="molecule type" value="Genomic_DNA"/>
</dbReference>
<evidence type="ECO:0000313" key="3">
    <source>
        <dbReference type="Proteomes" id="UP000275267"/>
    </source>
</evidence>
<accession>A0A3L6RWG6</accession>
<organism evidence="2 3">
    <name type="scientific">Panicum miliaceum</name>
    <name type="common">Proso millet</name>
    <name type="synonym">Broomcorn millet</name>
    <dbReference type="NCBI Taxonomy" id="4540"/>
    <lineage>
        <taxon>Eukaryota</taxon>
        <taxon>Viridiplantae</taxon>
        <taxon>Streptophyta</taxon>
        <taxon>Embryophyta</taxon>
        <taxon>Tracheophyta</taxon>
        <taxon>Spermatophyta</taxon>
        <taxon>Magnoliopsida</taxon>
        <taxon>Liliopsida</taxon>
        <taxon>Poales</taxon>
        <taxon>Poaceae</taxon>
        <taxon>PACMAD clade</taxon>
        <taxon>Panicoideae</taxon>
        <taxon>Panicodae</taxon>
        <taxon>Paniceae</taxon>
        <taxon>Panicinae</taxon>
        <taxon>Panicum</taxon>
        <taxon>Panicum sect. Panicum</taxon>
    </lineage>
</organism>
<name>A0A3L6RWG6_PANMI</name>
<keyword evidence="3" id="KW-1185">Reference proteome</keyword>
<feature type="compositionally biased region" description="Basic residues" evidence="1">
    <location>
        <begin position="176"/>
        <end position="186"/>
    </location>
</feature>
<reference evidence="3" key="1">
    <citation type="journal article" date="2019" name="Nat. Commun.">
        <title>The genome of broomcorn millet.</title>
        <authorList>
            <person name="Zou C."/>
            <person name="Miki D."/>
            <person name="Li D."/>
            <person name="Tang Q."/>
            <person name="Xiao L."/>
            <person name="Rajput S."/>
            <person name="Deng P."/>
            <person name="Jia W."/>
            <person name="Huang R."/>
            <person name="Zhang M."/>
            <person name="Sun Y."/>
            <person name="Hu J."/>
            <person name="Fu X."/>
            <person name="Schnable P.S."/>
            <person name="Li F."/>
            <person name="Zhang H."/>
            <person name="Feng B."/>
            <person name="Zhu X."/>
            <person name="Liu R."/>
            <person name="Schnable J.C."/>
            <person name="Zhu J.-K."/>
            <person name="Zhang H."/>
        </authorList>
    </citation>
    <scope>NUCLEOTIDE SEQUENCE [LARGE SCALE GENOMIC DNA]</scope>
</reference>
<gene>
    <name evidence="2" type="ORF">C2845_PM11G09170</name>
</gene>
<feature type="compositionally biased region" description="Low complexity" evidence="1">
    <location>
        <begin position="144"/>
        <end position="156"/>
    </location>
</feature>
<evidence type="ECO:0000256" key="1">
    <source>
        <dbReference type="SAM" id="MobiDB-lite"/>
    </source>
</evidence>